<keyword evidence="1" id="KW-0548">Nucleotidyltransferase</keyword>
<protein>
    <submittedName>
        <fullName evidence="1">Reverse transcriptase</fullName>
    </submittedName>
</protein>
<reference evidence="1 2" key="1">
    <citation type="journal article" date="2021" name="Elife">
        <title>Chloroplast acquisition without the gene transfer in kleptoplastic sea slugs, Plakobranchus ocellatus.</title>
        <authorList>
            <person name="Maeda T."/>
            <person name="Takahashi S."/>
            <person name="Yoshida T."/>
            <person name="Shimamura S."/>
            <person name="Takaki Y."/>
            <person name="Nagai Y."/>
            <person name="Toyoda A."/>
            <person name="Suzuki Y."/>
            <person name="Arimoto A."/>
            <person name="Ishii H."/>
            <person name="Satoh N."/>
            <person name="Nishiyama T."/>
            <person name="Hasebe M."/>
            <person name="Maruyama T."/>
            <person name="Minagawa J."/>
            <person name="Obokata J."/>
            <person name="Shigenobu S."/>
        </authorList>
    </citation>
    <scope>NUCLEOTIDE SEQUENCE [LARGE SCALE GENOMIC DNA]</scope>
</reference>
<dbReference type="Proteomes" id="UP000735302">
    <property type="component" value="Unassembled WGS sequence"/>
</dbReference>
<evidence type="ECO:0000313" key="2">
    <source>
        <dbReference type="Proteomes" id="UP000735302"/>
    </source>
</evidence>
<dbReference type="EMBL" id="BLXT01003739">
    <property type="protein sequence ID" value="GFO04582.1"/>
    <property type="molecule type" value="Genomic_DNA"/>
</dbReference>
<accession>A0AAV4ABF2</accession>
<name>A0AAV4ABF2_9GAST</name>
<comment type="caution">
    <text evidence="1">The sequence shown here is derived from an EMBL/GenBank/DDBJ whole genome shotgun (WGS) entry which is preliminary data.</text>
</comment>
<sequence>MLQLMNGKAVPAVTNCAAMGDPKRTRDLRMPIPRKQIGGREVDVMRDTGCEGVVAPKGPAEECQLTGENSVLIKIDNIALLAVKAMINLRVPYLCG</sequence>
<keyword evidence="1" id="KW-0808">Transferase</keyword>
<gene>
    <name evidence="1" type="ORF">PoB_003108700</name>
</gene>
<organism evidence="1 2">
    <name type="scientific">Plakobranchus ocellatus</name>
    <dbReference type="NCBI Taxonomy" id="259542"/>
    <lineage>
        <taxon>Eukaryota</taxon>
        <taxon>Metazoa</taxon>
        <taxon>Spiralia</taxon>
        <taxon>Lophotrochozoa</taxon>
        <taxon>Mollusca</taxon>
        <taxon>Gastropoda</taxon>
        <taxon>Heterobranchia</taxon>
        <taxon>Euthyneura</taxon>
        <taxon>Panpulmonata</taxon>
        <taxon>Sacoglossa</taxon>
        <taxon>Placobranchoidea</taxon>
        <taxon>Plakobranchidae</taxon>
        <taxon>Plakobranchus</taxon>
    </lineage>
</organism>
<keyword evidence="2" id="KW-1185">Reference proteome</keyword>
<proteinExistence type="predicted"/>
<dbReference type="AlphaFoldDB" id="A0AAV4ABF2"/>
<keyword evidence="1" id="KW-0695">RNA-directed DNA polymerase</keyword>
<dbReference type="GO" id="GO:0003964">
    <property type="term" value="F:RNA-directed DNA polymerase activity"/>
    <property type="evidence" value="ECO:0007669"/>
    <property type="project" value="UniProtKB-KW"/>
</dbReference>
<evidence type="ECO:0000313" key="1">
    <source>
        <dbReference type="EMBL" id="GFO04582.1"/>
    </source>
</evidence>